<dbReference type="InterPro" id="IPR036582">
    <property type="entry name" value="Mao_N_sf"/>
</dbReference>
<dbReference type="InterPro" id="IPR012854">
    <property type="entry name" value="Cu_amine_oxidase-like_N"/>
</dbReference>
<protein>
    <submittedName>
        <fullName evidence="2">Copper amine oxidase N-terminal domain-containing protein</fullName>
    </submittedName>
</protein>
<dbReference type="Gene3D" id="2.60.40.10">
    <property type="entry name" value="Immunoglobulins"/>
    <property type="match status" value="1"/>
</dbReference>
<dbReference type="SUPFAM" id="SSF49299">
    <property type="entry name" value="PKD domain"/>
    <property type="match status" value="1"/>
</dbReference>
<dbReference type="Proteomes" id="UP000214746">
    <property type="component" value="Unassembled WGS sequence"/>
</dbReference>
<dbReference type="InterPro" id="IPR013783">
    <property type="entry name" value="Ig-like_fold"/>
</dbReference>
<gene>
    <name evidence="2" type="ORF">CBW46_004945</name>
</gene>
<sequence>MDWNNKWLVGLLSLVFAVGSVTAVPVRAAAPESTSALMYYGDLEGYVNGEKVTLPAPVTQIDHRTYLPAAALPDVLGIPVKWEPANSSVQITTPAAFLSFDIAANKLSVNGENVSSEDAAIILDDRLYLELTWLNRYISYKATVNEELQRIELLYIHHGSTGFHNDTMPNTKPVAKFTVDKQKYRLGEPIRYTDLSYDPDGDTLTNVEWTGKAEAIFEPGLFKVSLQVTDSRGTVSEVYSHNVEIVNEPFLDPFQYKIYHEPVGTFVKEEEATLRKYLRGIPQLHKEVTVHDDRPLIVSDSPETFESKGYLYQEKVNGKARLYADHVNGMKEKVQFAIVVRNPNPDKSVTIKTTRHGEVYPSIYANLIGNEASVEFLQGEQKPDTMVVGPMQTAYYKKMPEFFPGQGMNVIYDVETDGEVYFSFVAMDAGAGLDSIGSYPQLEYNGHVRGTFDSSDVTWNVYASSFDQPSSLAIGDGITDTFVTGTDFFMKKDSLNLGNYGVVYNIHIDNPRKMAILLLPRGGVFRGPFEIDGKIVLAPPSGIMMDYQGYTILARTDGTEPALDIEFTPPAGSAFPVDVIFYPLENK</sequence>
<keyword evidence="3" id="KW-1185">Reference proteome</keyword>
<proteinExistence type="predicted"/>
<dbReference type="EMBL" id="NHRJ02000002">
    <property type="protein sequence ID" value="PZE21763.1"/>
    <property type="molecule type" value="Genomic_DNA"/>
</dbReference>
<evidence type="ECO:0000313" key="3">
    <source>
        <dbReference type="Proteomes" id="UP000214746"/>
    </source>
</evidence>
<dbReference type="Gene3D" id="3.30.457.10">
    <property type="entry name" value="Copper amine oxidase-like, N-terminal domain"/>
    <property type="match status" value="1"/>
</dbReference>
<evidence type="ECO:0000259" key="1">
    <source>
        <dbReference type="Pfam" id="PF07833"/>
    </source>
</evidence>
<reference evidence="2" key="1">
    <citation type="submission" date="2018-06" db="EMBL/GenBank/DDBJ databases">
        <title>Paenibacillus xerothermodurans sp. nov. an extremely dry heat resistant spore forming bacterium isolated from the soil of Cape Canaveral, Florida.</title>
        <authorList>
            <person name="Seuylemezian A."/>
            <person name="Kaur N."/>
            <person name="Patil P."/>
            <person name="Patil P."/>
            <person name="Mayilraj S."/>
            <person name="Vaishampayan P."/>
        </authorList>
    </citation>
    <scope>NUCLEOTIDE SEQUENCE [LARGE SCALE GENOMIC DNA]</scope>
    <source>
        <strain evidence="2">ATCC 27380</strain>
    </source>
</reference>
<evidence type="ECO:0000313" key="2">
    <source>
        <dbReference type="EMBL" id="PZE21763.1"/>
    </source>
</evidence>
<feature type="domain" description="Copper amine oxidase-like N-terminal" evidence="1">
    <location>
        <begin position="46"/>
        <end position="151"/>
    </location>
</feature>
<name>A0A2W1NSL0_PAEXE</name>
<organism evidence="2 3">
    <name type="scientific">Paenibacillus xerothermodurans</name>
    <dbReference type="NCBI Taxonomy" id="1977292"/>
    <lineage>
        <taxon>Bacteria</taxon>
        <taxon>Bacillati</taxon>
        <taxon>Bacillota</taxon>
        <taxon>Bacilli</taxon>
        <taxon>Bacillales</taxon>
        <taxon>Paenibacillaceae</taxon>
        <taxon>Paenibacillus</taxon>
    </lineage>
</organism>
<dbReference type="Pfam" id="PF07833">
    <property type="entry name" value="Cu_amine_oxidN1"/>
    <property type="match status" value="1"/>
</dbReference>
<accession>A0A2W1NSL0</accession>
<dbReference type="InterPro" id="IPR035986">
    <property type="entry name" value="PKD_dom_sf"/>
</dbReference>
<comment type="caution">
    <text evidence="2">The sequence shown here is derived from an EMBL/GenBank/DDBJ whole genome shotgun (WGS) entry which is preliminary data.</text>
</comment>
<dbReference type="OrthoDB" id="25008at2"/>
<dbReference type="SUPFAM" id="SSF55383">
    <property type="entry name" value="Copper amine oxidase, domain N"/>
    <property type="match status" value="2"/>
</dbReference>
<dbReference type="RefSeq" id="WP_089198904.1">
    <property type="nucleotide sequence ID" value="NZ_NHRJ02000002.1"/>
</dbReference>
<dbReference type="AlphaFoldDB" id="A0A2W1NSL0"/>